<dbReference type="GO" id="GO:0033554">
    <property type="term" value="P:cellular response to stress"/>
    <property type="evidence" value="ECO:0007669"/>
    <property type="project" value="TreeGrafter"/>
</dbReference>
<dbReference type="EMBL" id="MAAO01000006">
    <property type="protein sequence ID" value="OUR96452.1"/>
    <property type="molecule type" value="Genomic_DNA"/>
</dbReference>
<dbReference type="GO" id="GO:0005829">
    <property type="term" value="C:cytosol"/>
    <property type="evidence" value="ECO:0007669"/>
    <property type="project" value="TreeGrafter"/>
</dbReference>
<dbReference type="InterPro" id="IPR036249">
    <property type="entry name" value="Thioredoxin-like_sf"/>
</dbReference>
<keyword evidence="5" id="KW-1015">Disulfide bond</keyword>
<name>A0A1Y5FCU8_9BACT</name>
<dbReference type="InterPro" id="IPR000866">
    <property type="entry name" value="AhpC/TSA"/>
</dbReference>
<accession>A0A1Y5FCU8</accession>
<dbReference type="InterPro" id="IPR024706">
    <property type="entry name" value="Peroxiredoxin_AhpC-typ"/>
</dbReference>
<dbReference type="Pfam" id="PF10417">
    <property type="entry name" value="1-cysPrx_C"/>
    <property type="match status" value="1"/>
</dbReference>
<evidence type="ECO:0000256" key="8">
    <source>
        <dbReference type="PIRSR" id="PIRSR000239-1"/>
    </source>
</evidence>
<keyword evidence="4" id="KW-0560">Oxidoreductase</keyword>
<evidence type="ECO:0000313" key="11">
    <source>
        <dbReference type="EMBL" id="OUR96452.1"/>
    </source>
</evidence>
<evidence type="ECO:0000256" key="2">
    <source>
        <dbReference type="ARBA" id="ARBA00022559"/>
    </source>
</evidence>
<comment type="similarity">
    <text evidence="1">Belongs to the peroxiredoxin family. AhpC/Prx1 subfamily.</text>
</comment>
<protein>
    <recommendedName>
        <fullName evidence="6">Thioredoxin peroxidase</fullName>
    </recommendedName>
</protein>
<comment type="function">
    <text evidence="7">Thiol-specific peroxidase that catalyzes the reduction of hydrogen peroxide and organic hydroperoxides to water and alcohols, respectively. Plays a role in cell protection against oxidative stress by detoxifying peroxides.</text>
</comment>
<dbReference type="CDD" id="cd03015">
    <property type="entry name" value="PRX_Typ2cys"/>
    <property type="match status" value="1"/>
</dbReference>
<evidence type="ECO:0000256" key="7">
    <source>
        <dbReference type="ARBA" id="ARBA00037420"/>
    </source>
</evidence>
<evidence type="ECO:0000256" key="4">
    <source>
        <dbReference type="ARBA" id="ARBA00023002"/>
    </source>
</evidence>
<dbReference type="Pfam" id="PF00578">
    <property type="entry name" value="AhpC-TSA"/>
    <property type="match status" value="1"/>
</dbReference>
<feature type="region of interest" description="Disordered" evidence="9">
    <location>
        <begin position="179"/>
        <end position="200"/>
    </location>
</feature>
<dbReference type="PIRSF" id="PIRSF000239">
    <property type="entry name" value="AHPC"/>
    <property type="match status" value="1"/>
</dbReference>
<proteinExistence type="inferred from homology"/>
<dbReference type="InterPro" id="IPR013766">
    <property type="entry name" value="Thioredoxin_domain"/>
</dbReference>
<evidence type="ECO:0000256" key="3">
    <source>
        <dbReference type="ARBA" id="ARBA00022862"/>
    </source>
</evidence>
<dbReference type="AlphaFoldDB" id="A0A1Y5FCU8"/>
<dbReference type="InterPro" id="IPR050217">
    <property type="entry name" value="Peroxiredoxin"/>
</dbReference>
<dbReference type="PANTHER" id="PTHR10681">
    <property type="entry name" value="THIOREDOXIN PEROXIDASE"/>
    <property type="match status" value="1"/>
</dbReference>
<dbReference type="PROSITE" id="PS51352">
    <property type="entry name" value="THIOREDOXIN_2"/>
    <property type="match status" value="1"/>
</dbReference>
<dbReference type="InterPro" id="IPR019479">
    <property type="entry name" value="Peroxiredoxin_C"/>
</dbReference>
<evidence type="ECO:0000256" key="6">
    <source>
        <dbReference type="ARBA" id="ARBA00032824"/>
    </source>
</evidence>
<dbReference type="Proteomes" id="UP000196531">
    <property type="component" value="Unassembled WGS sequence"/>
</dbReference>
<feature type="active site" description="Cysteine sulfenic acid (-SOH) intermediate; for peroxidase activity" evidence="8">
    <location>
        <position position="55"/>
    </location>
</feature>
<dbReference type="SUPFAM" id="SSF52833">
    <property type="entry name" value="Thioredoxin-like"/>
    <property type="match status" value="1"/>
</dbReference>
<organism evidence="11 12">
    <name type="scientific">Halobacteriovorax marinus</name>
    <dbReference type="NCBI Taxonomy" id="97084"/>
    <lineage>
        <taxon>Bacteria</taxon>
        <taxon>Pseudomonadati</taxon>
        <taxon>Bdellovibrionota</taxon>
        <taxon>Bacteriovoracia</taxon>
        <taxon>Bacteriovoracales</taxon>
        <taxon>Halobacteriovoraceae</taxon>
        <taxon>Halobacteriovorax</taxon>
    </lineage>
</organism>
<dbReference type="GO" id="GO:0045454">
    <property type="term" value="P:cell redox homeostasis"/>
    <property type="evidence" value="ECO:0007669"/>
    <property type="project" value="TreeGrafter"/>
</dbReference>
<evidence type="ECO:0000259" key="10">
    <source>
        <dbReference type="PROSITE" id="PS51352"/>
    </source>
</evidence>
<dbReference type="GO" id="GO:0008379">
    <property type="term" value="F:thioredoxin peroxidase activity"/>
    <property type="evidence" value="ECO:0007669"/>
    <property type="project" value="TreeGrafter"/>
</dbReference>
<comment type="caution">
    <text evidence="11">The sequence shown here is derived from an EMBL/GenBank/DDBJ whole genome shotgun (WGS) entry which is preliminary data.</text>
</comment>
<feature type="compositionally biased region" description="Basic and acidic residues" evidence="9">
    <location>
        <begin position="184"/>
        <end position="200"/>
    </location>
</feature>
<dbReference type="PANTHER" id="PTHR10681:SF128">
    <property type="entry name" value="THIOREDOXIN-DEPENDENT PEROXIDE REDUCTASE, MITOCHONDRIAL"/>
    <property type="match status" value="1"/>
</dbReference>
<gene>
    <name evidence="11" type="ORF">A9Q84_08855</name>
</gene>
<evidence type="ECO:0000256" key="9">
    <source>
        <dbReference type="SAM" id="MobiDB-lite"/>
    </source>
</evidence>
<reference evidence="12" key="1">
    <citation type="journal article" date="2017" name="Proc. Natl. Acad. Sci. U.S.A.">
        <title>Simulation of Deepwater Horizon oil plume reveals substrate specialization within a complex community of hydrocarbon-degraders.</title>
        <authorList>
            <person name="Hu P."/>
            <person name="Dubinsky E.A."/>
            <person name="Probst A.J."/>
            <person name="Wang J."/>
            <person name="Sieber C.M.K."/>
            <person name="Tom L.M."/>
            <person name="Gardinali P."/>
            <person name="Banfield J.F."/>
            <person name="Atlas R.M."/>
            <person name="Andersen G.L."/>
        </authorList>
    </citation>
    <scope>NUCLEOTIDE SEQUENCE [LARGE SCALE GENOMIC DNA]</scope>
</reference>
<sequence>MTTEKVYPTTLVGKEAPEFKGEAVVNGDIKEISLSDFKGKWKVLFFYPLDFTFVCPTEITSFSDKVQMFKDMNCEVIGCSVDSQFSHLAWTKQARNDGGLGEINYPLLADLTKEISRNYGVLMDEAVAFRGTFIIDDNNIVQHCSINNLSVGRNVDEIARLLEGYQYTAKHGEVCPAGWNKGSDTMKPDPKGSKEYFNKL</sequence>
<keyword evidence="3" id="KW-0049">Antioxidant</keyword>
<evidence type="ECO:0000256" key="5">
    <source>
        <dbReference type="ARBA" id="ARBA00023157"/>
    </source>
</evidence>
<dbReference type="GO" id="GO:0042744">
    <property type="term" value="P:hydrogen peroxide catabolic process"/>
    <property type="evidence" value="ECO:0007669"/>
    <property type="project" value="TreeGrafter"/>
</dbReference>
<keyword evidence="2 11" id="KW-0575">Peroxidase</keyword>
<dbReference type="GO" id="GO:0006979">
    <property type="term" value="P:response to oxidative stress"/>
    <property type="evidence" value="ECO:0007669"/>
    <property type="project" value="TreeGrafter"/>
</dbReference>
<dbReference type="FunFam" id="3.40.30.10:FF:000003">
    <property type="entry name" value="Peroxiredoxin 1"/>
    <property type="match status" value="1"/>
</dbReference>
<evidence type="ECO:0000256" key="1">
    <source>
        <dbReference type="ARBA" id="ARBA00009796"/>
    </source>
</evidence>
<dbReference type="Gene3D" id="3.40.30.10">
    <property type="entry name" value="Glutaredoxin"/>
    <property type="match status" value="1"/>
</dbReference>
<feature type="domain" description="Thioredoxin" evidence="10">
    <location>
        <begin position="10"/>
        <end position="167"/>
    </location>
</feature>
<evidence type="ECO:0000313" key="12">
    <source>
        <dbReference type="Proteomes" id="UP000196531"/>
    </source>
</evidence>